<accession>A0A6J5V8I1</accession>
<sequence>MTSYKIERVAATATTSVDSPKPDPDTDTELDTNPNLNPNPNYSNSLVPASSNGTNVCLLKFAGDSAGSAFMGSIFRYWC</sequence>
<dbReference type="EMBL" id="CAEKDK010000006">
    <property type="protein sequence ID" value="CAB4284501.1"/>
    <property type="molecule type" value="Genomic_DNA"/>
</dbReference>
<name>A0A6J5V8I1_PRUAR</name>
<proteinExistence type="predicted"/>
<feature type="region of interest" description="Disordered" evidence="1">
    <location>
        <begin position="1"/>
        <end position="47"/>
    </location>
</feature>
<reference evidence="2 3" key="1">
    <citation type="submission" date="2020-05" db="EMBL/GenBank/DDBJ databases">
        <authorList>
            <person name="Campoy J."/>
            <person name="Schneeberger K."/>
            <person name="Spophaly S."/>
        </authorList>
    </citation>
    <scope>NUCLEOTIDE SEQUENCE [LARGE SCALE GENOMIC DNA]</scope>
    <source>
        <strain evidence="2">PruArmRojPasFocal</strain>
    </source>
</reference>
<dbReference type="AlphaFoldDB" id="A0A6J5V8I1"/>
<feature type="compositionally biased region" description="Low complexity" evidence="1">
    <location>
        <begin position="33"/>
        <end position="46"/>
    </location>
</feature>
<organism evidence="2 3">
    <name type="scientific">Prunus armeniaca</name>
    <name type="common">Apricot</name>
    <name type="synonym">Armeniaca vulgaris</name>
    <dbReference type="NCBI Taxonomy" id="36596"/>
    <lineage>
        <taxon>Eukaryota</taxon>
        <taxon>Viridiplantae</taxon>
        <taxon>Streptophyta</taxon>
        <taxon>Embryophyta</taxon>
        <taxon>Tracheophyta</taxon>
        <taxon>Spermatophyta</taxon>
        <taxon>Magnoliopsida</taxon>
        <taxon>eudicotyledons</taxon>
        <taxon>Gunneridae</taxon>
        <taxon>Pentapetalae</taxon>
        <taxon>rosids</taxon>
        <taxon>fabids</taxon>
        <taxon>Rosales</taxon>
        <taxon>Rosaceae</taxon>
        <taxon>Amygdaloideae</taxon>
        <taxon>Amygdaleae</taxon>
        <taxon>Prunus</taxon>
    </lineage>
</organism>
<evidence type="ECO:0000313" key="2">
    <source>
        <dbReference type="EMBL" id="CAB4284501.1"/>
    </source>
</evidence>
<dbReference type="Proteomes" id="UP000507222">
    <property type="component" value="Unassembled WGS sequence"/>
</dbReference>
<gene>
    <name evidence="2" type="ORF">CURHAP_LOCUS40048</name>
</gene>
<evidence type="ECO:0000313" key="3">
    <source>
        <dbReference type="Proteomes" id="UP000507222"/>
    </source>
</evidence>
<protein>
    <submittedName>
        <fullName evidence="2">Uncharacterized protein</fullName>
    </submittedName>
</protein>
<evidence type="ECO:0000256" key="1">
    <source>
        <dbReference type="SAM" id="MobiDB-lite"/>
    </source>
</evidence>